<keyword evidence="3" id="KW-1185">Reference proteome</keyword>
<organism evidence="2 3">
    <name type="scientific">Amycolatopsis japonica</name>
    <dbReference type="NCBI Taxonomy" id="208439"/>
    <lineage>
        <taxon>Bacteria</taxon>
        <taxon>Bacillati</taxon>
        <taxon>Actinomycetota</taxon>
        <taxon>Actinomycetes</taxon>
        <taxon>Pseudonocardiales</taxon>
        <taxon>Pseudonocardiaceae</taxon>
        <taxon>Amycolatopsis</taxon>
        <taxon>Amycolatopsis japonica group</taxon>
    </lineage>
</organism>
<proteinExistence type="predicted"/>
<feature type="transmembrane region" description="Helical" evidence="1">
    <location>
        <begin position="12"/>
        <end position="33"/>
    </location>
</feature>
<name>A0A075URF8_9PSEU</name>
<dbReference type="STRING" id="208439.AJAP_13460"/>
<dbReference type="HOGENOM" id="CLU_094587_0_0_11"/>
<keyword evidence="1" id="KW-0812">Transmembrane</keyword>
<keyword evidence="1" id="KW-1133">Transmembrane helix</keyword>
<reference evidence="2 3" key="1">
    <citation type="journal article" date="2014" name="J. Biotechnol.">
        <title>Complete genome sequence of the actinobacterium Amycolatopsis japonica MG417-CF17(T) (=DSM 44213T) producing (S,S)-N,N'-ethylenediaminedisuccinic acid.</title>
        <authorList>
            <person name="Stegmann E."/>
            <person name="Albersmeier A."/>
            <person name="Spohn M."/>
            <person name="Gert H."/>
            <person name="Weber T."/>
            <person name="Wohlleben W."/>
            <person name="Kalinowski J."/>
            <person name="Ruckert C."/>
        </authorList>
    </citation>
    <scope>NUCLEOTIDE SEQUENCE [LARGE SCALE GENOMIC DNA]</scope>
    <source>
        <strain evidence="3">MG417-CF17 (DSM 44213)</strain>
    </source>
</reference>
<evidence type="ECO:0000256" key="1">
    <source>
        <dbReference type="SAM" id="Phobius"/>
    </source>
</evidence>
<dbReference type="Proteomes" id="UP000028492">
    <property type="component" value="Chromosome"/>
</dbReference>
<sequence length="257" mass="29615">MAADNLWWDVWGLWLAVWVLTVIAFLVAIVVFVKHWRRARSDGDQGMIRGIGFYLHTKSVMGLYQLHRYNEALEQEVEKRKSRGWRFWGSGGFGPLKGESERTDTDEEFRRYIRKAEPITVIGIVTKVLEKHHDIIYVDLTKQELAHNRALVKELGWADGPESTRQVKTRLRGVEAFISVKGLFRKRSQTDTETVFVAPYGNPDDPERSRRIRFTCVTSDLRDSAPTGAFRARCLGKVEDWDPETGELVVHPIAIFK</sequence>
<accession>A0A075URF8</accession>
<dbReference type="eggNOG" id="ENOG5032V2F">
    <property type="taxonomic scope" value="Bacteria"/>
</dbReference>
<gene>
    <name evidence="2" type="ORF">AJAP_13460</name>
</gene>
<protein>
    <submittedName>
        <fullName evidence="2">Conserved putative membrane protein</fullName>
    </submittedName>
</protein>
<evidence type="ECO:0000313" key="3">
    <source>
        <dbReference type="Proteomes" id="UP000028492"/>
    </source>
</evidence>
<dbReference type="KEGG" id="aja:AJAP_13460"/>
<keyword evidence="1" id="KW-0472">Membrane</keyword>
<dbReference type="RefSeq" id="WP_038511210.1">
    <property type="nucleotide sequence ID" value="NZ_CP008953.1"/>
</dbReference>
<dbReference type="EMBL" id="CP008953">
    <property type="protein sequence ID" value="AIG75573.1"/>
    <property type="molecule type" value="Genomic_DNA"/>
</dbReference>
<dbReference type="AlphaFoldDB" id="A0A075URF8"/>
<evidence type="ECO:0000313" key="2">
    <source>
        <dbReference type="EMBL" id="AIG75573.1"/>
    </source>
</evidence>